<name>A0AAT9J780_9VIRU</name>
<proteinExistence type="predicted"/>
<evidence type="ECO:0000313" key="1">
    <source>
        <dbReference type="EMBL" id="DBA51815.1"/>
    </source>
</evidence>
<sequence>MKTQQTQMFQDTETLTRLADKARISIVTGDFFTASKIAKEIERISTNFVRGF</sequence>
<dbReference type="EMBL" id="BK067785">
    <property type="protein sequence ID" value="DBA51815.1"/>
    <property type="molecule type" value="Genomic_DNA"/>
</dbReference>
<reference evidence="1" key="2">
    <citation type="submission" date="2024-03" db="EMBL/GenBank/DDBJ databases">
        <authorList>
            <person name="Ni Y."/>
            <person name="Xu T."/>
            <person name="Yan S."/>
            <person name="Chen L."/>
            <person name="Wang Y."/>
        </authorList>
    </citation>
    <scope>NUCLEOTIDE SEQUENCE</scope>
    <source>
        <strain evidence="1">NMJ1</strain>
    </source>
</reference>
<organism evidence="1">
    <name type="scientific">Nitrosopumilaceae spindle-shaped virus</name>
    <dbReference type="NCBI Taxonomy" id="3065433"/>
    <lineage>
        <taxon>Viruses</taxon>
    </lineage>
</organism>
<accession>A0AAT9J780</accession>
<protein>
    <submittedName>
        <fullName evidence="1">ORF12</fullName>
    </submittedName>
</protein>
<reference evidence="1" key="1">
    <citation type="journal article" date="2024" name="Environ. Microbiol. Rep.">
        <title>Hiding in plain sight: The discovery of complete genomes of 11 hypothetical spindle-shaped viruses that putatively infect mesophilic ammonia-oxidizing archaea.</title>
        <authorList>
            <person name="Ni Y."/>
            <person name="Xu T."/>
            <person name="Yan S."/>
            <person name="Chen L."/>
            <person name="Wang Y."/>
        </authorList>
    </citation>
    <scope>NUCLEOTIDE SEQUENCE</scope>
    <source>
        <strain evidence="1">NMJ1</strain>
    </source>
</reference>